<comment type="caution">
    <text evidence="4">The sequence shown here is derived from an EMBL/GenBank/DDBJ whole genome shotgun (WGS) entry which is preliminary data.</text>
</comment>
<dbReference type="Gene3D" id="3.40.50.2300">
    <property type="match status" value="1"/>
</dbReference>
<keyword evidence="5" id="KW-1185">Reference proteome</keyword>
<reference evidence="4 5" key="1">
    <citation type="submission" date="2024-09" db="EMBL/GenBank/DDBJ databases">
        <authorList>
            <person name="Makale K.P.P."/>
            <person name="Makhzoum A."/>
            <person name="Rantong G."/>
            <person name="Rahube T.O."/>
        </authorList>
    </citation>
    <scope>NUCLEOTIDE SEQUENCE [LARGE SCALE GENOMIC DNA]</scope>
    <source>
        <strain evidence="4 5">KM_D13</strain>
    </source>
</reference>
<evidence type="ECO:0000256" key="1">
    <source>
        <dbReference type="ARBA" id="ARBA00022553"/>
    </source>
</evidence>
<dbReference type="EMBL" id="JBHDLN010000006">
    <property type="protein sequence ID" value="MFB0843407.1"/>
    <property type="molecule type" value="Genomic_DNA"/>
</dbReference>
<evidence type="ECO:0000313" key="4">
    <source>
        <dbReference type="EMBL" id="MFB0843407.1"/>
    </source>
</evidence>
<evidence type="ECO:0000313" key="5">
    <source>
        <dbReference type="Proteomes" id="UP001575622"/>
    </source>
</evidence>
<dbReference type="Pfam" id="PF00072">
    <property type="entry name" value="Response_reg"/>
    <property type="match status" value="1"/>
</dbReference>
<dbReference type="PROSITE" id="PS50110">
    <property type="entry name" value="RESPONSE_REGULATORY"/>
    <property type="match status" value="1"/>
</dbReference>
<dbReference type="PANTHER" id="PTHR44591:SF3">
    <property type="entry name" value="RESPONSE REGULATORY DOMAIN-CONTAINING PROTEIN"/>
    <property type="match status" value="1"/>
</dbReference>
<evidence type="ECO:0000259" key="3">
    <source>
        <dbReference type="PROSITE" id="PS50110"/>
    </source>
</evidence>
<dbReference type="SMART" id="SM00448">
    <property type="entry name" value="REC"/>
    <property type="match status" value="1"/>
</dbReference>
<dbReference type="RefSeq" id="WP_373952161.1">
    <property type="nucleotide sequence ID" value="NZ_JBHDLN010000006.1"/>
</dbReference>
<dbReference type="InterPro" id="IPR011006">
    <property type="entry name" value="CheY-like_superfamily"/>
</dbReference>
<evidence type="ECO:0000256" key="2">
    <source>
        <dbReference type="PROSITE-ProRule" id="PRU00169"/>
    </source>
</evidence>
<dbReference type="Proteomes" id="UP001575622">
    <property type="component" value="Unassembled WGS sequence"/>
</dbReference>
<protein>
    <submittedName>
        <fullName evidence="4">LytR/AlgR family response regulator transcription factor</fullName>
    </submittedName>
</protein>
<sequence>MRAILVDDEPLALRRLKQMLECVVGGVEVVEMCTDPSQAVDLAAKLQPDVAFLDIHMPGINGLQLGEQLQAAVPGTEIVFVTGCDRHAVNAFKGNALDYILKPVQADRLQQTVQRLRGKLQANEETGRNPQRH</sequence>
<dbReference type="SUPFAM" id="SSF52172">
    <property type="entry name" value="CheY-like"/>
    <property type="match status" value="1"/>
</dbReference>
<feature type="domain" description="Response regulatory" evidence="3">
    <location>
        <begin position="2"/>
        <end position="117"/>
    </location>
</feature>
<accession>A0ABV4V008</accession>
<dbReference type="PANTHER" id="PTHR44591">
    <property type="entry name" value="STRESS RESPONSE REGULATOR PROTEIN 1"/>
    <property type="match status" value="1"/>
</dbReference>
<dbReference type="InterPro" id="IPR001789">
    <property type="entry name" value="Sig_transdc_resp-reg_receiver"/>
</dbReference>
<organism evidence="4 5">
    <name type="scientific">Paenibacillus oleatilyticus</name>
    <dbReference type="NCBI Taxonomy" id="2594886"/>
    <lineage>
        <taxon>Bacteria</taxon>
        <taxon>Bacillati</taxon>
        <taxon>Bacillota</taxon>
        <taxon>Bacilli</taxon>
        <taxon>Bacillales</taxon>
        <taxon>Paenibacillaceae</taxon>
        <taxon>Paenibacillus</taxon>
    </lineage>
</organism>
<gene>
    <name evidence="4" type="ORF">ACEU3E_14605</name>
</gene>
<dbReference type="InterPro" id="IPR050595">
    <property type="entry name" value="Bact_response_regulator"/>
</dbReference>
<proteinExistence type="predicted"/>
<feature type="modified residue" description="4-aspartylphosphate" evidence="2">
    <location>
        <position position="54"/>
    </location>
</feature>
<keyword evidence="1 2" id="KW-0597">Phosphoprotein</keyword>
<name>A0ABV4V008_9BACL</name>